<accession>A0A3N6MI58</accession>
<organism evidence="1 2">
    <name type="scientific">Natrarchaeobius chitinivorans</name>
    <dbReference type="NCBI Taxonomy" id="1679083"/>
    <lineage>
        <taxon>Archaea</taxon>
        <taxon>Methanobacteriati</taxon>
        <taxon>Methanobacteriota</taxon>
        <taxon>Stenosarchaea group</taxon>
        <taxon>Halobacteria</taxon>
        <taxon>Halobacteriales</taxon>
        <taxon>Natrialbaceae</taxon>
        <taxon>Natrarchaeobius</taxon>
    </lineage>
</organism>
<evidence type="ECO:0000313" key="2">
    <source>
        <dbReference type="Proteomes" id="UP000281431"/>
    </source>
</evidence>
<dbReference type="AlphaFoldDB" id="A0A3N6MI58"/>
<keyword evidence="2" id="KW-1185">Reference proteome</keyword>
<dbReference type="EMBL" id="REFZ01000069">
    <property type="protein sequence ID" value="RQG93716.1"/>
    <property type="molecule type" value="Genomic_DNA"/>
</dbReference>
<gene>
    <name evidence="1" type="ORF">EA472_22535</name>
</gene>
<evidence type="ECO:0000313" key="1">
    <source>
        <dbReference type="EMBL" id="RQG93716.1"/>
    </source>
</evidence>
<proteinExistence type="predicted"/>
<sequence length="104" mass="12094">MAQNNATDDRTDNQKIKMAKWFSEERAEYEDADGFTIVYEDDECVIIADHSGHEINEWASRFDADREELRSTFRALADQKMGEKDAHEAFSYSDPVVFDKFEDS</sequence>
<protein>
    <submittedName>
        <fullName evidence="1">Uncharacterized protein</fullName>
    </submittedName>
</protein>
<name>A0A3N6MI58_NATCH</name>
<comment type="caution">
    <text evidence="1">The sequence shown here is derived from an EMBL/GenBank/DDBJ whole genome shotgun (WGS) entry which is preliminary data.</text>
</comment>
<dbReference type="Proteomes" id="UP000281431">
    <property type="component" value="Unassembled WGS sequence"/>
</dbReference>
<reference evidence="1 2" key="1">
    <citation type="submission" date="2018-10" db="EMBL/GenBank/DDBJ databases">
        <title>Natrarchaeobius chitinivorans gen. nov., sp. nov., and Natrarchaeobius haloalkaliphilus sp. nov., alkaliphilic, chitin-utilizing haloarchaea from hypersaline alkaline lakes.</title>
        <authorList>
            <person name="Sorokin D.Y."/>
            <person name="Elcheninov A.G."/>
            <person name="Kostrikina N.A."/>
            <person name="Bale N.J."/>
            <person name="Sinninghe Damste J.S."/>
            <person name="Khijniak T.V."/>
            <person name="Kublanov I.V."/>
            <person name="Toshchakov S.V."/>
        </authorList>
    </citation>
    <scope>NUCLEOTIDE SEQUENCE [LARGE SCALE GENOMIC DNA]</scope>
    <source>
        <strain evidence="1 2">AArcht7</strain>
    </source>
</reference>